<proteinExistence type="predicted"/>
<organism evidence="1 2">
    <name type="scientific">Streptomyces kanamyceticus</name>
    <dbReference type="NCBI Taxonomy" id="1967"/>
    <lineage>
        <taxon>Bacteria</taxon>
        <taxon>Bacillati</taxon>
        <taxon>Actinomycetota</taxon>
        <taxon>Actinomycetes</taxon>
        <taxon>Kitasatosporales</taxon>
        <taxon>Streptomycetaceae</taxon>
        <taxon>Streptomyces</taxon>
    </lineage>
</organism>
<gene>
    <name evidence="1" type="ORF">CP970_04495</name>
</gene>
<dbReference type="KEGG" id="ska:CP970_04495"/>
<protein>
    <recommendedName>
        <fullName evidence="3">SalK</fullName>
    </recommendedName>
</protein>
<dbReference type="Proteomes" id="UP000325529">
    <property type="component" value="Chromosome"/>
</dbReference>
<sequence length="296" mass="31604">MTSSTTSPTHAALPPRAGRRCHNVLNGLHSTHYFSPDVSRELAGLGITHPSAVNFAVRAAALGPVGAGVVTAAFYNYKHALVAEHLPAVWRTASPEDVLAARARGVDTTLRRLLGDEVVSSPEMAEAAGLALRATEACSRSARPLYSAHADLPVPDAPHLAYWHAATLLREHRGDGHVSALLGAELDGIEALVSHTATGKGMTPKWNFATRGWNQEEWEAATERLRDRGLIDGEGELTESGVELRRHIEAETDRLDRAPYEHLGEAGVERLTELGTAFIGTALQAGAFPADMLGKA</sequence>
<evidence type="ECO:0000313" key="1">
    <source>
        <dbReference type="EMBL" id="QEU90259.1"/>
    </source>
</evidence>
<dbReference type="Pfam" id="PF21863">
    <property type="entry name" value="HTH_67"/>
    <property type="match status" value="1"/>
</dbReference>
<dbReference type="AlphaFoldDB" id="A0A5J6G3Q7"/>
<keyword evidence="2" id="KW-1185">Reference proteome</keyword>
<name>A0A5J6G3Q7_STRKN</name>
<dbReference type="RefSeq" id="WP_055545740.1">
    <property type="nucleotide sequence ID" value="NZ_CP023699.1"/>
</dbReference>
<dbReference type="OrthoDB" id="157052at2"/>
<evidence type="ECO:0008006" key="3">
    <source>
        <dbReference type="Google" id="ProtNLM"/>
    </source>
</evidence>
<dbReference type="NCBIfam" id="NF047719">
    <property type="entry name" value="SCO6745_fam_HTH"/>
    <property type="match status" value="1"/>
</dbReference>
<accession>A0A5J6G3Q7</accession>
<dbReference type="EMBL" id="CP023699">
    <property type="protein sequence ID" value="QEU90259.1"/>
    <property type="molecule type" value="Genomic_DNA"/>
</dbReference>
<reference evidence="1 2" key="1">
    <citation type="submission" date="2017-09" db="EMBL/GenBank/DDBJ databases">
        <authorList>
            <person name="Lee N."/>
            <person name="Cho B.-K."/>
        </authorList>
    </citation>
    <scope>NUCLEOTIDE SEQUENCE [LARGE SCALE GENOMIC DNA]</scope>
    <source>
        <strain evidence="1 2">ATCC 12853</strain>
    </source>
</reference>
<dbReference type="InterPro" id="IPR054058">
    <property type="entry name" value="HTH_67"/>
</dbReference>
<evidence type="ECO:0000313" key="2">
    <source>
        <dbReference type="Proteomes" id="UP000325529"/>
    </source>
</evidence>